<feature type="compositionally biased region" description="Polar residues" evidence="2">
    <location>
        <begin position="550"/>
        <end position="562"/>
    </location>
</feature>
<feature type="region of interest" description="Disordered" evidence="2">
    <location>
        <begin position="345"/>
        <end position="364"/>
    </location>
</feature>
<comment type="caution">
    <text evidence="3">The sequence shown here is derived from an EMBL/GenBank/DDBJ whole genome shotgun (WGS) entry which is preliminary data.</text>
</comment>
<proteinExistence type="predicted"/>
<sequence length="641" mass="70611">MRYHNTLNQGKLVVSEEDSRRHRLRSVVLRDEVASLKDQLNNKEDKISQLFAQYDGIRSQLDNTLEKCREQEKQIRTYVREQSNLKVHPQFLARDQGITATNKALQAEMQSLMGASTDSTKLLSEKLALTRELGLLKPEVEHLRSQLAHQKDVLSQKLALERQLDALEVELANEKRAAEKATQKQANDDNEVEDELRKQIQELEKQLAAEKRETEKAKKNVKGKKGANDDELKRRIQELEEELESERAAPKSTGPVSKGNDAQIEELRQQLQTAEAGLAKEKKAKLELQKSLEARAAEAQQERDTLQQKFETMKLKLRETREDLKAARADAKKGKAATSVPVFDSPVKVPTAKPQVRRKRGANEISDDKLVMHTPNNTDGRTKRPLKKRAFEPTLVGEKSTFSITPFLNKTINFTEASLDLSTGKRQAAEETHAVTETIAEEVDSSTSIAQAEVTETTTAPVAVAKPAPKARGRPPKAKVLGEASLSKRNMPVSNSRKTALSEPTLEKVLEDKNEAAGAEQENRPPVGAKSAGKGLKLKLTTTAPETTRHSGVSNTSASTLSEPEPKKKKRKLLGAANKTLFDEEDGEAAPAPAPTKRKVLGGGARALGKAPMMGRGAFAAGGTFSPLKKERRGVNASFLA</sequence>
<evidence type="ECO:0000256" key="2">
    <source>
        <dbReference type="SAM" id="MobiDB-lite"/>
    </source>
</evidence>
<evidence type="ECO:0000256" key="1">
    <source>
        <dbReference type="SAM" id="Coils"/>
    </source>
</evidence>
<name>A0A507BB20_9PEZI</name>
<feature type="region of interest" description="Disordered" evidence="2">
    <location>
        <begin position="466"/>
        <end position="601"/>
    </location>
</feature>
<organism evidence="3 4">
    <name type="scientific">Thyridium curvatum</name>
    <dbReference type="NCBI Taxonomy" id="1093900"/>
    <lineage>
        <taxon>Eukaryota</taxon>
        <taxon>Fungi</taxon>
        <taxon>Dikarya</taxon>
        <taxon>Ascomycota</taxon>
        <taxon>Pezizomycotina</taxon>
        <taxon>Sordariomycetes</taxon>
        <taxon>Sordariomycetidae</taxon>
        <taxon>Thyridiales</taxon>
        <taxon>Thyridiaceae</taxon>
        <taxon>Thyridium</taxon>
    </lineage>
</organism>
<feature type="compositionally biased region" description="Low complexity" evidence="2">
    <location>
        <begin position="528"/>
        <end position="544"/>
    </location>
</feature>
<protein>
    <submittedName>
        <fullName evidence="3">Uncharacterized protein</fullName>
    </submittedName>
</protein>
<dbReference type="GeneID" id="41967605"/>
<feature type="region of interest" description="Disordered" evidence="2">
    <location>
        <begin position="210"/>
        <end position="232"/>
    </location>
</feature>
<feature type="region of interest" description="Disordered" evidence="2">
    <location>
        <begin position="240"/>
        <end position="259"/>
    </location>
</feature>
<dbReference type="Proteomes" id="UP000319257">
    <property type="component" value="Unassembled WGS sequence"/>
</dbReference>
<dbReference type="AlphaFoldDB" id="A0A507BB20"/>
<reference evidence="3 4" key="1">
    <citation type="submission" date="2019-06" db="EMBL/GenBank/DDBJ databases">
        <title>Draft genome sequence of the filamentous fungus Phialemoniopsis curvata isolated from diesel fuel.</title>
        <authorList>
            <person name="Varaljay V.A."/>
            <person name="Lyon W.J."/>
            <person name="Crouch A.L."/>
            <person name="Drake C.E."/>
            <person name="Hollomon J.M."/>
            <person name="Nadeau L.J."/>
            <person name="Nunn H.S."/>
            <person name="Stevenson B.S."/>
            <person name="Bojanowski C.L."/>
            <person name="Crookes-Goodson W.J."/>
        </authorList>
    </citation>
    <scope>NUCLEOTIDE SEQUENCE [LARGE SCALE GENOMIC DNA]</scope>
    <source>
        <strain evidence="3 4">D216</strain>
    </source>
</reference>
<feature type="compositionally biased region" description="Basic and acidic residues" evidence="2">
    <location>
        <begin position="505"/>
        <end position="515"/>
    </location>
</feature>
<keyword evidence="4" id="KW-1185">Reference proteome</keyword>
<dbReference type="RefSeq" id="XP_030997535.1">
    <property type="nucleotide sequence ID" value="XM_031135666.1"/>
</dbReference>
<dbReference type="STRING" id="1093900.A0A507BB20"/>
<dbReference type="InParanoid" id="A0A507BB20"/>
<keyword evidence="1" id="KW-0175">Coiled coil</keyword>
<evidence type="ECO:0000313" key="3">
    <source>
        <dbReference type="EMBL" id="TPX15824.1"/>
    </source>
</evidence>
<gene>
    <name evidence="3" type="ORF">E0L32_000158</name>
</gene>
<accession>A0A507BB20</accession>
<feature type="coiled-coil region" evidence="1">
    <location>
        <begin position="26"/>
        <end position="81"/>
    </location>
</feature>
<dbReference type="EMBL" id="SKBQ01000001">
    <property type="protein sequence ID" value="TPX15824.1"/>
    <property type="molecule type" value="Genomic_DNA"/>
</dbReference>
<evidence type="ECO:0000313" key="4">
    <source>
        <dbReference type="Proteomes" id="UP000319257"/>
    </source>
</evidence>
<dbReference type="OrthoDB" id="20105at2759"/>